<dbReference type="Proteomes" id="UP000017944">
    <property type="component" value="Unassembled WGS sequence"/>
</dbReference>
<dbReference type="AlphaFoldDB" id="A0A090NM94"/>
<organism evidence="1 2">
    <name type="scientific">Shigella dysenteriae WRSd3</name>
    <dbReference type="NCBI Taxonomy" id="1401327"/>
    <lineage>
        <taxon>Bacteria</taxon>
        <taxon>Pseudomonadati</taxon>
        <taxon>Pseudomonadota</taxon>
        <taxon>Gammaproteobacteria</taxon>
        <taxon>Enterobacterales</taxon>
        <taxon>Enterobacteriaceae</taxon>
        <taxon>Shigella</taxon>
    </lineage>
</organism>
<accession>A0A090NM94</accession>
<comment type="caution">
    <text evidence="1">The sequence shown here is derived from an EMBL/GenBank/DDBJ whole genome shotgun (WGS) entry which is preliminary data.</text>
</comment>
<evidence type="ECO:0000313" key="1">
    <source>
        <dbReference type="EMBL" id="ESU81787.1"/>
    </source>
</evidence>
<dbReference type="EMBL" id="AXUT01000037">
    <property type="protein sequence ID" value="ESU81787.1"/>
    <property type="molecule type" value="Genomic_DNA"/>
</dbReference>
<sequence length="36" mass="4102">MKSAFHGDFYLNLNKFNGFIGYPPKNETMDTEAMGD</sequence>
<gene>
    <name evidence="1" type="ORF">WRSd3_00509</name>
</gene>
<protein>
    <submittedName>
        <fullName evidence="1">Uncharacterized protein</fullName>
    </submittedName>
</protein>
<evidence type="ECO:0000313" key="2">
    <source>
        <dbReference type="Proteomes" id="UP000017944"/>
    </source>
</evidence>
<proteinExistence type="predicted"/>
<name>A0A090NM94_SHIDY</name>
<reference evidence="1 2" key="1">
    <citation type="submission" date="2013-10" db="EMBL/GenBank/DDBJ databases">
        <title>Draft genomes and the virulence plasmids of Sd1617 vaccine constructs: WRSd3 and WRSd5.</title>
        <authorList>
            <person name="Aksomboon Vongsawan A."/>
            <person name="Venkatesan M.M."/>
            <person name="Vaisvil B."/>
            <person name="Emel G."/>
            <person name="Kepatral V."/>
            <person name="Sethabutr O."/>
            <person name="Serichantalergs O."/>
            <person name="Mason C."/>
        </authorList>
    </citation>
    <scope>NUCLEOTIDE SEQUENCE [LARGE SCALE GENOMIC DNA]</scope>
    <source>
        <strain evidence="1 2">WRSd3</strain>
    </source>
</reference>